<evidence type="ECO:0000256" key="4">
    <source>
        <dbReference type="PROSITE-ProRule" id="PRU01002"/>
    </source>
</evidence>
<dbReference type="GO" id="GO:0006351">
    <property type="term" value="P:DNA-templated transcription"/>
    <property type="evidence" value="ECO:0007669"/>
    <property type="project" value="UniProtKB-UniRule"/>
</dbReference>
<keyword evidence="9" id="KW-1185">Reference proteome</keyword>
<dbReference type="PROSITE" id="PS51666">
    <property type="entry name" value="QLQ"/>
    <property type="match status" value="1"/>
</dbReference>
<evidence type="ECO:0000256" key="1">
    <source>
        <dbReference type="ARBA" id="ARBA00004123"/>
    </source>
</evidence>
<reference evidence="8 9" key="1">
    <citation type="journal article" date="2021" name="Hortic Res">
        <title>Chromosome-scale assembly of the Dendrobium chrysotoxum genome enhances the understanding of orchid evolution.</title>
        <authorList>
            <person name="Zhang Y."/>
            <person name="Zhang G.Q."/>
            <person name="Zhang D."/>
            <person name="Liu X.D."/>
            <person name="Xu X.Y."/>
            <person name="Sun W.H."/>
            <person name="Yu X."/>
            <person name="Zhu X."/>
            <person name="Wang Z.W."/>
            <person name="Zhao X."/>
            <person name="Zhong W.Y."/>
            <person name="Chen H."/>
            <person name="Yin W.L."/>
            <person name="Huang T."/>
            <person name="Niu S.C."/>
            <person name="Liu Z.J."/>
        </authorList>
    </citation>
    <scope>NUCLEOTIDE SEQUENCE [LARGE SCALE GENOMIC DNA]</scope>
    <source>
        <strain evidence="8">Lindl</strain>
    </source>
</reference>
<dbReference type="GO" id="GO:0005524">
    <property type="term" value="F:ATP binding"/>
    <property type="evidence" value="ECO:0007669"/>
    <property type="project" value="UniProtKB-UniRule"/>
</dbReference>
<evidence type="ECO:0000256" key="3">
    <source>
        <dbReference type="ARBA" id="ARBA00023242"/>
    </source>
</evidence>
<keyword evidence="5" id="KW-0010">Activator</keyword>
<keyword evidence="3 4" id="KW-0539">Nucleus</keyword>
<feature type="domain" description="WRC" evidence="7">
    <location>
        <begin position="77"/>
        <end position="121"/>
    </location>
</feature>
<dbReference type="GO" id="GO:0032502">
    <property type="term" value="P:developmental process"/>
    <property type="evidence" value="ECO:0007669"/>
    <property type="project" value="InterPro"/>
</dbReference>
<dbReference type="InterPro" id="IPR014977">
    <property type="entry name" value="WRC_dom"/>
</dbReference>
<dbReference type="GO" id="GO:0006355">
    <property type="term" value="P:regulation of DNA-templated transcription"/>
    <property type="evidence" value="ECO:0007669"/>
    <property type="project" value="InterPro"/>
</dbReference>
<proteinExistence type="inferred from homology"/>
<dbReference type="PROSITE" id="PS51667">
    <property type="entry name" value="WRC"/>
    <property type="match status" value="1"/>
</dbReference>
<feature type="short sequence motif" description="Bipartite nuclear localization signal" evidence="4">
    <location>
        <begin position="110"/>
        <end position="117"/>
    </location>
</feature>
<dbReference type="GO" id="GO:0005634">
    <property type="term" value="C:nucleus"/>
    <property type="evidence" value="ECO:0007669"/>
    <property type="project" value="UniProtKB-SubCell"/>
</dbReference>
<protein>
    <recommendedName>
        <fullName evidence="5">Growth-regulating factor</fullName>
    </recommendedName>
</protein>
<dbReference type="InterPro" id="IPR014978">
    <property type="entry name" value="Gln-Leu-Gln_QLQ"/>
</dbReference>
<comment type="domain">
    <text evidence="5">The QLQ domain and WRC domain may be involved in protein-protein interaction and DNA-binding, respectively.</text>
</comment>
<evidence type="ECO:0000256" key="2">
    <source>
        <dbReference type="ARBA" id="ARBA00008122"/>
    </source>
</evidence>
<keyword evidence="5" id="KW-0804">Transcription</keyword>
<sequence>MNSAPAASLRMDYRPPFTASQWEELEHQALIFKYLFAGIPVPPELLVPIRRNYESMAARFSSHPSLSYCSFYGKKPDPEPGRCRRTDGKKWRCSKDAYPDSKYCERHMHRGRNRSRKHVEISQTVSQSQSLSSMVTTPLAASVGGTSGSGSCSGSLHGLPFGSTAVAASSQAQIDPASYGITTKDFRYINESKPELDKGSFFSEASRTGRDLSMNSSFDNSWSLMPSPISSFPLSKERDDSFIRSNYLQLQPMQDLRSVTVRSMHQQHQHSVFGSEFCSLEPTVKTVQPLRAFFDEWPMKRDSWSDLEDERSNHASFATTKLSISIPMVSSDFSSTTSLSQNGWFQTRPAFF</sequence>
<comment type="similarity">
    <text evidence="2 5">Belongs to the GRF family.</text>
</comment>
<evidence type="ECO:0000259" key="6">
    <source>
        <dbReference type="PROSITE" id="PS51666"/>
    </source>
</evidence>
<dbReference type="Pfam" id="PF08880">
    <property type="entry name" value="QLQ"/>
    <property type="match status" value="1"/>
</dbReference>
<dbReference type="EMBL" id="JAGFBR010000019">
    <property type="protein sequence ID" value="KAH0448549.1"/>
    <property type="molecule type" value="Genomic_DNA"/>
</dbReference>
<dbReference type="Proteomes" id="UP000775213">
    <property type="component" value="Unassembled WGS sequence"/>
</dbReference>
<comment type="caution">
    <text evidence="8">The sequence shown here is derived from an EMBL/GenBank/DDBJ whole genome shotgun (WGS) entry which is preliminary data.</text>
</comment>
<dbReference type="PANTHER" id="PTHR31602">
    <property type="entry name" value="GROWTH-REGULATING FACTOR 5"/>
    <property type="match status" value="1"/>
</dbReference>
<feature type="domain" description="QLQ" evidence="6">
    <location>
        <begin position="16"/>
        <end position="51"/>
    </location>
</feature>
<comment type="subcellular location">
    <subcellularLocation>
        <location evidence="1 4 5">Nucleus</location>
    </subcellularLocation>
</comment>
<evidence type="ECO:0000313" key="8">
    <source>
        <dbReference type="EMBL" id="KAH0448549.1"/>
    </source>
</evidence>
<dbReference type="Pfam" id="PF08879">
    <property type="entry name" value="WRC"/>
    <property type="match status" value="1"/>
</dbReference>
<dbReference type="SMART" id="SM00951">
    <property type="entry name" value="QLQ"/>
    <property type="match status" value="1"/>
</dbReference>
<name>A0AAV7FYQ1_DENCH</name>
<feature type="short sequence motif" description="Bipartite nuclear localization signal" evidence="4">
    <location>
        <begin position="82"/>
        <end position="92"/>
    </location>
</feature>
<evidence type="ECO:0000256" key="5">
    <source>
        <dbReference type="RuleBase" id="RU367127"/>
    </source>
</evidence>
<dbReference type="InterPro" id="IPR031137">
    <property type="entry name" value="GRF"/>
</dbReference>
<organism evidence="8 9">
    <name type="scientific">Dendrobium chrysotoxum</name>
    <name type="common">Orchid</name>
    <dbReference type="NCBI Taxonomy" id="161865"/>
    <lineage>
        <taxon>Eukaryota</taxon>
        <taxon>Viridiplantae</taxon>
        <taxon>Streptophyta</taxon>
        <taxon>Embryophyta</taxon>
        <taxon>Tracheophyta</taxon>
        <taxon>Spermatophyta</taxon>
        <taxon>Magnoliopsida</taxon>
        <taxon>Liliopsida</taxon>
        <taxon>Asparagales</taxon>
        <taxon>Orchidaceae</taxon>
        <taxon>Epidendroideae</taxon>
        <taxon>Malaxideae</taxon>
        <taxon>Dendrobiinae</taxon>
        <taxon>Dendrobium</taxon>
    </lineage>
</organism>
<evidence type="ECO:0000313" key="9">
    <source>
        <dbReference type="Proteomes" id="UP000775213"/>
    </source>
</evidence>
<dbReference type="PANTHER" id="PTHR31602:SF8">
    <property type="entry name" value="GROWTH-REGULATING FACTOR 5"/>
    <property type="match status" value="1"/>
</dbReference>
<dbReference type="AlphaFoldDB" id="A0AAV7FYQ1"/>
<comment type="function">
    <text evidence="5">Transcription activator.</text>
</comment>
<evidence type="ECO:0000259" key="7">
    <source>
        <dbReference type="PROSITE" id="PS51667"/>
    </source>
</evidence>
<accession>A0AAV7FYQ1</accession>
<gene>
    <name evidence="8" type="ORF">IEQ34_022349</name>
</gene>
<keyword evidence="5" id="KW-0805">Transcription regulation</keyword>